<dbReference type="PANTHER" id="PTHR30290:SF81">
    <property type="entry name" value="OLIGOPEPTIDE-BINDING PROTEIN OPPA"/>
    <property type="match status" value="1"/>
</dbReference>
<dbReference type="Gene3D" id="3.40.190.10">
    <property type="entry name" value="Periplasmic binding protein-like II"/>
    <property type="match status" value="1"/>
</dbReference>
<dbReference type="RefSeq" id="WP_171419935.1">
    <property type="nucleotide sequence ID" value="NZ_JABFOR010000072.1"/>
</dbReference>
<dbReference type="PIRSF" id="PIRSF002741">
    <property type="entry name" value="MppA"/>
    <property type="match status" value="1"/>
</dbReference>
<dbReference type="InterPro" id="IPR000914">
    <property type="entry name" value="SBP_5_dom"/>
</dbReference>
<feature type="chain" id="PRO_5042884977" evidence="5">
    <location>
        <begin position="22"/>
        <end position="580"/>
    </location>
</feature>
<evidence type="ECO:0000256" key="5">
    <source>
        <dbReference type="SAM" id="SignalP"/>
    </source>
</evidence>
<sequence length="580" mass="63499">MKKTLLLLLSLTMASSLLLTACSNDSAAPADKGQSQVSSKNSSSGETQTPPVEVLTEPVSASDMSKLPEQAKKRTDTIIVGLTDPSGAFTPYFQQSGYDGNVSSILYTPLVTNDEKGLPTPGLAEKWEITEDGKTFTFHLRKGLKFSDGSPITADDVAFTWTLVNDKGYTGEEDLSLIGIVGAKEYKEGKATSIAGIKVIDPNTISVTLEKGNSQALSILGGDVLSKAYYGKDYKHGQSLDYIKNLHANPVGTGPYKLEKFIPGQEVRFVANENYFKGKAKTEHFIYKTTEGDTWQFIETGEQDYGAFTATQENIDKLKALGFLNLVPATASNYGFLSFNHEHDTFKDKRVRQALTYGLDRQSIFVDANQGAGQVANIPSPPTSWAYTEEGINPYNYDPEKAKALLDEAGWKAGGDGIREKDGKKLKLHFIGSKSKGNDLFVTIAKENYAAIGVQFEPELFADFNALGAKADSGDYDLASFSTPVLVDPADGVRRFVNGEVKGYDNPKVKELYDKGLAATDLEERKKIYKELFQVLNDDMPYIFTSYRKSVYAYNGRIQGMKISPLTGVAGSVFDWELKS</sequence>
<dbReference type="SUPFAM" id="SSF53850">
    <property type="entry name" value="Periplasmic binding protein-like II"/>
    <property type="match status" value="1"/>
</dbReference>
<evidence type="ECO:0000313" key="7">
    <source>
        <dbReference type="EMBL" id="NOJ74055.1"/>
    </source>
</evidence>
<dbReference type="PROSITE" id="PS51257">
    <property type="entry name" value="PROKAR_LIPOPROTEIN"/>
    <property type="match status" value="1"/>
</dbReference>
<feature type="compositionally biased region" description="Low complexity" evidence="4">
    <location>
        <begin position="32"/>
        <end position="45"/>
    </location>
</feature>
<comment type="similarity">
    <text evidence="2">Belongs to the bacterial solute-binding protein 5 family.</text>
</comment>
<evidence type="ECO:0000313" key="8">
    <source>
        <dbReference type="Proteomes" id="UP000552038"/>
    </source>
</evidence>
<dbReference type="AlphaFoldDB" id="A0AAP7A1Q0"/>
<accession>A0AAP7A1Q0</accession>
<keyword evidence="3 5" id="KW-0732">Signal</keyword>
<comment type="caution">
    <text evidence="7">The sequence shown here is derived from an EMBL/GenBank/DDBJ whole genome shotgun (WGS) entry which is preliminary data.</text>
</comment>
<evidence type="ECO:0000256" key="3">
    <source>
        <dbReference type="ARBA" id="ARBA00022729"/>
    </source>
</evidence>
<dbReference type="InterPro" id="IPR030678">
    <property type="entry name" value="Peptide/Ni-bd"/>
</dbReference>
<feature type="signal peptide" evidence="5">
    <location>
        <begin position="1"/>
        <end position="21"/>
    </location>
</feature>
<name>A0AAP7A1Q0_PAEAL</name>
<dbReference type="GO" id="GO:0042597">
    <property type="term" value="C:periplasmic space"/>
    <property type="evidence" value="ECO:0007669"/>
    <property type="project" value="UniProtKB-ARBA"/>
</dbReference>
<evidence type="ECO:0000256" key="1">
    <source>
        <dbReference type="ARBA" id="ARBA00004193"/>
    </source>
</evidence>
<dbReference type="Proteomes" id="UP000552038">
    <property type="component" value="Unassembled WGS sequence"/>
</dbReference>
<dbReference type="EMBL" id="JABFOR010000072">
    <property type="protein sequence ID" value="NOJ74055.1"/>
    <property type="molecule type" value="Genomic_DNA"/>
</dbReference>
<dbReference type="Gene3D" id="3.90.76.10">
    <property type="entry name" value="Dipeptide-binding Protein, Domain 1"/>
    <property type="match status" value="1"/>
</dbReference>
<dbReference type="CDD" id="cd00995">
    <property type="entry name" value="PBP2_NikA_DppA_OppA_like"/>
    <property type="match status" value="1"/>
</dbReference>
<feature type="region of interest" description="Disordered" evidence="4">
    <location>
        <begin position="25"/>
        <end position="68"/>
    </location>
</feature>
<evidence type="ECO:0000259" key="6">
    <source>
        <dbReference type="Pfam" id="PF00496"/>
    </source>
</evidence>
<dbReference type="GO" id="GO:0015833">
    <property type="term" value="P:peptide transport"/>
    <property type="evidence" value="ECO:0007669"/>
    <property type="project" value="TreeGrafter"/>
</dbReference>
<comment type="subcellular location">
    <subcellularLocation>
        <location evidence="1">Cell membrane</location>
        <topology evidence="1">Lipid-anchor</topology>
    </subcellularLocation>
</comment>
<dbReference type="PANTHER" id="PTHR30290">
    <property type="entry name" value="PERIPLASMIC BINDING COMPONENT OF ABC TRANSPORTER"/>
    <property type="match status" value="1"/>
</dbReference>
<dbReference type="InterPro" id="IPR023765">
    <property type="entry name" value="SBP_5_CS"/>
</dbReference>
<evidence type="ECO:0000256" key="4">
    <source>
        <dbReference type="SAM" id="MobiDB-lite"/>
    </source>
</evidence>
<protein>
    <submittedName>
        <fullName evidence="7">ABC transporter substrate-binding protein</fullName>
    </submittedName>
</protein>
<dbReference type="FunFam" id="3.90.76.10:FF:000004">
    <property type="entry name" value="Peptide ABC transporter substrate-binding protein"/>
    <property type="match status" value="1"/>
</dbReference>
<dbReference type="Gene3D" id="3.10.105.10">
    <property type="entry name" value="Dipeptide-binding Protein, Domain 3"/>
    <property type="match status" value="1"/>
</dbReference>
<dbReference type="PROSITE" id="PS01040">
    <property type="entry name" value="SBP_BACTERIAL_5"/>
    <property type="match status" value="1"/>
</dbReference>
<feature type="domain" description="Solute-binding protein family 5" evidence="6">
    <location>
        <begin position="119"/>
        <end position="483"/>
    </location>
</feature>
<gene>
    <name evidence="7" type="ORF">HMI46_26440</name>
</gene>
<dbReference type="GO" id="GO:1904680">
    <property type="term" value="F:peptide transmembrane transporter activity"/>
    <property type="evidence" value="ECO:0007669"/>
    <property type="project" value="TreeGrafter"/>
</dbReference>
<organism evidence="7 8">
    <name type="scientific">Paenibacillus alvei</name>
    <name type="common">Bacillus alvei</name>
    <dbReference type="NCBI Taxonomy" id="44250"/>
    <lineage>
        <taxon>Bacteria</taxon>
        <taxon>Bacillati</taxon>
        <taxon>Bacillota</taxon>
        <taxon>Bacilli</taxon>
        <taxon>Bacillales</taxon>
        <taxon>Paenibacillaceae</taxon>
        <taxon>Paenibacillus</taxon>
    </lineage>
</organism>
<dbReference type="Pfam" id="PF00496">
    <property type="entry name" value="SBP_bac_5"/>
    <property type="match status" value="1"/>
</dbReference>
<dbReference type="InterPro" id="IPR039424">
    <property type="entry name" value="SBP_5"/>
</dbReference>
<evidence type="ECO:0000256" key="2">
    <source>
        <dbReference type="ARBA" id="ARBA00005695"/>
    </source>
</evidence>
<proteinExistence type="inferred from homology"/>
<reference evidence="7 8" key="1">
    <citation type="submission" date="2020-05" db="EMBL/GenBank/DDBJ databases">
        <title>Whole genome sequencing and identification of novel metabolites from Paenibacillus alvei strain JR949.</title>
        <authorList>
            <person name="Rajendhran J."/>
            <person name="Sree Pranav P."/>
            <person name="Mahalakshmi B."/>
            <person name="Karthikeyan R."/>
        </authorList>
    </citation>
    <scope>NUCLEOTIDE SEQUENCE [LARGE SCALE GENOMIC DNA]</scope>
    <source>
        <strain evidence="7 8">JR949</strain>
    </source>
</reference>
<dbReference type="GO" id="GO:0043190">
    <property type="term" value="C:ATP-binding cassette (ABC) transporter complex"/>
    <property type="evidence" value="ECO:0007669"/>
    <property type="project" value="InterPro"/>
</dbReference>